<dbReference type="AlphaFoldDB" id="A0AAV7QRF4"/>
<evidence type="ECO:0000313" key="2">
    <source>
        <dbReference type="EMBL" id="KAJ1142374.1"/>
    </source>
</evidence>
<accession>A0AAV7QRF4</accession>
<organism evidence="2 3">
    <name type="scientific">Pleurodeles waltl</name>
    <name type="common">Iberian ribbed newt</name>
    <dbReference type="NCBI Taxonomy" id="8319"/>
    <lineage>
        <taxon>Eukaryota</taxon>
        <taxon>Metazoa</taxon>
        <taxon>Chordata</taxon>
        <taxon>Craniata</taxon>
        <taxon>Vertebrata</taxon>
        <taxon>Euteleostomi</taxon>
        <taxon>Amphibia</taxon>
        <taxon>Batrachia</taxon>
        <taxon>Caudata</taxon>
        <taxon>Salamandroidea</taxon>
        <taxon>Salamandridae</taxon>
        <taxon>Pleurodelinae</taxon>
        <taxon>Pleurodeles</taxon>
    </lineage>
</organism>
<evidence type="ECO:0000256" key="1">
    <source>
        <dbReference type="SAM" id="MobiDB-lite"/>
    </source>
</evidence>
<comment type="caution">
    <text evidence="2">The sequence shown here is derived from an EMBL/GenBank/DDBJ whole genome shotgun (WGS) entry which is preliminary data.</text>
</comment>
<protein>
    <submittedName>
        <fullName evidence="2">Uncharacterized protein</fullName>
    </submittedName>
</protein>
<keyword evidence="3" id="KW-1185">Reference proteome</keyword>
<dbReference type="Proteomes" id="UP001066276">
    <property type="component" value="Chromosome 6"/>
</dbReference>
<evidence type="ECO:0000313" key="3">
    <source>
        <dbReference type="Proteomes" id="UP001066276"/>
    </source>
</evidence>
<dbReference type="EMBL" id="JANPWB010000010">
    <property type="protein sequence ID" value="KAJ1142374.1"/>
    <property type="molecule type" value="Genomic_DNA"/>
</dbReference>
<name>A0AAV7QRF4_PLEWA</name>
<feature type="region of interest" description="Disordered" evidence="1">
    <location>
        <begin position="45"/>
        <end position="73"/>
    </location>
</feature>
<sequence length="103" mass="11476">MAARLVDQSQNPYRRVWHYAIVAVELPWEGELVPGAGALGRVCLAQPGSQPRDGADYSPTQEGPAGRLRTITPEREKRLLSLQNFGVPYMRELKCARQADTIE</sequence>
<reference evidence="2" key="1">
    <citation type="journal article" date="2022" name="bioRxiv">
        <title>Sequencing and chromosome-scale assembly of the giantPleurodeles waltlgenome.</title>
        <authorList>
            <person name="Brown T."/>
            <person name="Elewa A."/>
            <person name="Iarovenko S."/>
            <person name="Subramanian E."/>
            <person name="Araus A.J."/>
            <person name="Petzold A."/>
            <person name="Susuki M."/>
            <person name="Suzuki K.-i.T."/>
            <person name="Hayashi T."/>
            <person name="Toyoda A."/>
            <person name="Oliveira C."/>
            <person name="Osipova E."/>
            <person name="Leigh N.D."/>
            <person name="Simon A."/>
            <person name="Yun M.H."/>
        </authorList>
    </citation>
    <scope>NUCLEOTIDE SEQUENCE</scope>
    <source>
        <strain evidence="2">20211129_DDA</strain>
        <tissue evidence="2">Liver</tissue>
    </source>
</reference>
<gene>
    <name evidence="2" type="ORF">NDU88_008700</name>
</gene>
<proteinExistence type="predicted"/>